<accession>A0A5M8FQL6</accession>
<dbReference type="InterPro" id="IPR047112">
    <property type="entry name" value="RecG/Mfd"/>
</dbReference>
<dbReference type="PANTHER" id="PTHR47964">
    <property type="entry name" value="ATP-DEPENDENT DNA HELICASE HOMOLOG RECG, CHLOROPLASTIC"/>
    <property type="match status" value="1"/>
</dbReference>
<organism evidence="17 18">
    <name type="scientific">Thiohalocapsa marina</name>
    <dbReference type="NCBI Taxonomy" id="424902"/>
    <lineage>
        <taxon>Bacteria</taxon>
        <taxon>Pseudomonadati</taxon>
        <taxon>Pseudomonadota</taxon>
        <taxon>Gammaproteobacteria</taxon>
        <taxon>Chromatiales</taxon>
        <taxon>Chromatiaceae</taxon>
        <taxon>Thiohalocapsa</taxon>
    </lineage>
</organism>
<evidence type="ECO:0000256" key="8">
    <source>
        <dbReference type="ARBA" id="ARBA00023125"/>
    </source>
</evidence>
<evidence type="ECO:0000256" key="1">
    <source>
        <dbReference type="ARBA" id="ARBA00004496"/>
    </source>
</evidence>
<dbReference type="GO" id="GO:0005524">
    <property type="term" value="F:ATP binding"/>
    <property type="evidence" value="ECO:0007669"/>
    <property type="project" value="UniProtKB-UniRule"/>
</dbReference>
<comment type="function">
    <text evidence="13">Couples transcription and DNA repair by recognizing RNA polymerase (RNAP) stalled at DNA lesions. Mediates ATP-dependent release of RNAP and its truncated transcript from the DNA, and recruitment of nucleotide excision repair machinery to the damaged site.</text>
</comment>
<dbReference type="PROSITE" id="PS51194">
    <property type="entry name" value="HELICASE_CTER"/>
    <property type="match status" value="1"/>
</dbReference>
<evidence type="ECO:0000259" key="16">
    <source>
        <dbReference type="PROSITE" id="PS51194"/>
    </source>
</evidence>
<dbReference type="InterPro" id="IPR036101">
    <property type="entry name" value="CarD-like/TRCF_RID_sf"/>
</dbReference>
<dbReference type="SUPFAM" id="SSF143517">
    <property type="entry name" value="TRCF domain-like"/>
    <property type="match status" value="1"/>
</dbReference>
<dbReference type="CDD" id="cd17991">
    <property type="entry name" value="DEXHc_TRCF"/>
    <property type="match status" value="1"/>
</dbReference>
<evidence type="ECO:0000256" key="13">
    <source>
        <dbReference type="HAMAP-Rule" id="MF_00969"/>
    </source>
</evidence>
<keyword evidence="7 13" id="KW-0067">ATP-binding</keyword>
<dbReference type="PROSITE" id="PS51192">
    <property type="entry name" value="HELICASE_ATP_BIND_1"/>
    <property type="match status" value="1"/>
</dbReference>
<dbReference type="Pfam" id="PF17757">
    <property type="entry name" value="UvrB_inter"/>
    <property type="match status" value="1"/>
</dbReference>
<proteinExistence type="inferred from homology"/>
<dbReference type="FunFam" id="3.40.50.300:FF:000546">
    <property type="entry name" value="Transcription-repair-coupling factor"/>
    <property type="match status" value="1"/>
</dbReference>
<dbReference type="EC" id="3.6.4.-" evidence="13"/>
<dbReference type="InterPro" id="IPR011545">
    <property type="entry name" value="DEAD/DEAH_box_helicase_dom"/>
</dbReference>
<evidence type="ECO:0000259" key="15">
    <source>
        <dbReference type="PROSITE" id="PS51192"/>
    </source>
</evidence>
<dbReference type="GO" id="GO:0003684">
    <property type="term" value="F:damaged DNA binding"/>
    <property type="evidence" value="ECO:0007669"/>
    <property type="project" value="InterPro"/>
</dbReference>
<dbReference type="FunFam" id="3.40.50.300:FF:000300">
    <property type="entry name" value="Transcription-repair-coupling factor"/>
    <property type="match status" value="1"/>
</dbReference>
<evidence type="ECO:0000256" key="9">
    <source>
        <dbReference type="ARBA" id="ARBA00023204"/>
    </source>
</evidence>
<dbReference type="EMBL" id="VWXX01000009">
    <property type="protein sequence ID" value="KAA6185541.1"/>
    <property type="molecule type" value="Genomic_DNA"/>
</dbReference>
<comment type="similarity">
    <text evidence="11 13">In the C-terminal section; belongs to the helicase family. RecG subfamily.</text>
</comment>
<dbReference type="InterPro" id="IPR003711">
    <property type="entry name" value="CarD-like/TRCF_RID"/>
</dbReference>
<reference evidence="17 18" key="1">
    <citation type="submission" date="2019-09" db="EMBL/GenBank/DDBJ databases">
        <title>Whole-genome sequence of the purple sulfur bacterium Thiohalocapsa marina DSM 19078.</title>
        <authorList>
            <person name="Kyndt J.A."/>
            <person name="Meyer T.E."/>
        </authorList>
    </citation>
    <scope>NUCLEOTIDE SEQUENCE [LARGE SCALE GENOMIC DNA]</scope>
    <source>
        <strain evidence="17 18">DSM 19078</strain>
    </source>
</reference>
<keyword evidence="8 13" id="KW-0238">DNA-binding</keyword>
<dbReference type="NCBIfam" id="TIGR00580">
    <property type="entry name" value="mfd"/>
    <property type="match status" value="1"/>
</dbReference>
<dbReference type="GO" id="GO:0003678">
    <property type="term" value="F:DNA helicase activity"/>
    <property type="evidence" value="ECO:0007669"/>
    <property type="project" value="TreeGrafter"/>
</dbReference>
<keyword evidence="5 13" id="KW-0378">Hydrolase</keyword>
<keyword evidence="2 13" id="KW-0963">Cytoplasm</keyword>
<dbReference type="Gene3D" id="3.30.2060.10">
    <property type="entry name" value="Penicillin-binding protein 1b domain"/>
    <property type="match status" value="1"/>
</dbReference>
<dbReference type="HAMAP" id="MF_00969">
    <property type="entry name" value="TRCF"/>
    <property type="match status" value="1"/>
</dbReference>
<dbReference type="Pfam" id="PF00270">
    <property type="entry name" value="DEAD"/>
    <property type="match status" value="1"/>
</dbReference>
<keyword evidence="6" id="KW-0347">Helicase</keyword>
<dbReference type="NCBIfam" id="NF007966">
    <property type="entry name" value="PRK10689.1"/>
    <property type="match status" value="1"/>
</dbReference>
<evidence type="ECO:0000256" key="14">
    <source>
        <dbReference type="SAM" id="MobiDB-lite"/>
    </source>
</evidence>
<dbReference type="SMART" id="SM01058">
    <property type="entry name" value="CarD_TRCF"/>
    <property type="match status" value="1"/>
</dbReference>
<dbReference type="InterPro" id="IPR014001">
    <property type="entry name" value="Helicase_ATP-bd"/>
</dbReference>
<comment type="caution">
    <text evidence="17">The sequence shown here is derived from an EMBL/GenBank/DDBJ whole genome shotgun (WGS) entry which is preliminary data.</text>
</comment>
<dbReference type="Gene3D" id="3.40.50.11180">
    <property type="match status" value="1"/>
</dbReference>
<keyword evidence="9 13" id="KW-0234">DNA repair</keyword>
<gene>
    <name evidence="13" type="primary">mfd</name>
    <name evidence="17" type="ORF">F2Q65_08675</name>
</gene>
<dbReference type="SUPFAM" id="SSF141259">
    <property type="entry name" value="CarD-like"/>
    <property type="match status" value="1"/>
</dbReference>
<dbReference type="InterPro" id="IPR027417">
    <property type="entry name" value="P-loop_NTPase"/>
</dbReference>
<dbReference type="Gene3D" id="3.40.50.11140">
    <property type="match status" value="1"/>
</dbReference>
<dbReference type="SMART" id="SM00490">
    <property type="entry name" value="HELICc"/>
    <property type="match status" value="1"/>
</dbReference>
<feature type="domain" description="Helicase C-terminal" evidence="16">
    <location>
        <begin position="880"/>
        <end position="1038"/>
    </location>
</feature>
<keyword evidence="18" id="KW-1185">Reference proteome</keyword>
<evidence type="ECO:0000313" key="17">
    <source>
        <dbReference type="EMBL" id="KAA6185541.1"/>
    </source>
</evidence>
<evidence type="ECO:0000313" key="18">
    <source>
        <dbReference type="Proteomes" id="UP000322981"/>
    </source>
</evidence>
<sequence>MPGSVCCTCNLRGSARAPSAGIARYATIGALNFDRLNRRHRPYSHRQTTVHPPTAPAPSPDIHPADPVPDPSASAVDPPWPQRPGERLLWGRLYGSAPALAIASAARKAGRPLIVVAADMQSATRLRDELSFFLRGSELPILGFPDWETLPYDVFSPLPELVSERLLTLHRLPALTRGILVVPVGTLLQRLPPRDYVDGHSLVLGVGDRMDLDATRRRLERSGYQCVSQVIAHGEFAVRGELLDIFPMGSDQPLRIDLFDDEVESIRTFDPDSQRSVDKLDQVRMLPAREFPFTEEAISAFRQRWRATIDADPKASLIYRDVSDGRMPGGLEYYLPLFFDATATLFDYLPEGTLAFESDDAREAAGAALAAIAERYEQRRHDPERPLLPPSRLYLDTDELAGRLNGMAGVCWQGHEVAQRRKGYGAVCNFATGTLPALGIQARAADPAAHLRAFVAGADADQPGRRVLFVAESTGRREMLLENLRGFRIQPRAVDGWRDFVDGDMALGITIAPLEQPLLLDQDSGIQLALITETQLYGERVRQERRRKTRERDGDAVVRNLTELHEGAPVVHEEHGVGRFLGLQTIAVGGSRAEFLALEYARGDKLYVPVSSLHLISRYTGSAPENAPLHRLGTDQWDKVKRKAAQKARDVAAELLDIYARRAARQGVAFPDPGADYADFATAFEFEETPDQQRAIEAILSDMANTKPMDRVVCGDVGFGKTEVAMRAAFVAVSGGRQVAVLVPTTLLAQQHFQNFSDRFADWPVKVESLSRFKTAKETKGVTDGLAKGTVDIVVGTHKLLQSSVRFKNLGLVIIDEEHRFGVRHKEQIKSLRSEVDVLTLTATPIPRTLNMAMSGLRDLSIIATPPVERHPIKTFVSPWNDGLIQEACQREINRGGQVYFLHNEVETIENMAQKVEGLVPGARVEYAHGQMREKELERVMRDFYHRRFNLLVCTTIVESGIDVPTANTIIINRADKLGLAQLHQLRGRVGRSHHRAYAYLITPPPKSLTEDAKKRLEAIESLEDLGAGFTLATHDLEIRGAGELLGEEQSGQIHEIGFTLYMDLLERAVQALKAGRTPELDRPLDHGAEIDLGLPALLPDDYLPDVHTRLVTYKRIASAADAAELKDLQVEMIDRFGLLPEPTKALFEITALKLKVQPLGIRKIEAGPSGGRILFGEQPNIDHMRLIRLIQSRPKDYKLDQAAGALRFTLDMSEPGKRAAQVETVIGQLTG</sequence>
<dbReference type="InterPro" id="IPR004576">
    <property type="entry name" value="Mfd"/>
</dbReference>
<dbReference type="SUPFAM" id="SSF52540">
    <property type="entry name" value="P-loop containing nucleoside triphosphate hydrolases"/>
    <property type="match status" value="4"/>
</dbReference>
<evidence type="ECO:0000256" key="10">
    <source>
        <dbReference type="ARBA" id="ARBA00061104"/>
    </source>
</evidence>
<evidence type="ECO:0000256" key="7">
    <source>
        <dbReference type="ARBA" id="ARBA00022840"/>
    </source>
</evidence>
<comment type="subcellular location">
    <subcellularLocation>
        <location evidence="1 13">Cytoplasm</location>
    </subcellularLocation>
</comment>
<evidence type="ECO:0000256" key="11">
    <source>
        <dbReference type="ARBA" id="ARBA00061399"/>
    </source>
</evidence>
<feature type="domain" description="Helicase ATP-binding" evidence="15">
    <location>
        <begin position="702"/>
        <end position="863"/>
    </location>
</feature>
<feature type="compositionally biased region" description="Pro residues" evidence="14">
    <location>
        <begin position="53"/>
        <end position="70"/>
    </location>
</feature>
<dbReference type="GO" id="GO:0016787">
    <property type="term" value="F:hydrolase activity"/>
    <property type="evidence" value="ECO:0007669"/>
    <property type="project" value="UniProtKB-KW"/>
</dbReference>
<evidence type="ECO:0000256" key="12">
    <source>
        <dbReference type="ARBA" id="ARBA00070128"/>
    </source>
</evidence>
<dbReference type="PANTHER" id="PTHR47964:SF1">
    <property type="entry name" value="ATP-DEPENDENT DNA HELICASE HOMOLOG RECG, CHLOROPLASTIC"/>
    <property type="match status" value="1"/>
</dbReference>
<dbReference type="Proteomes" id="UP000322981">
    <property type="component" value="Unassembled WGS sequence"/>
</dbReference>
<evidence type="ECO:0000256" key="4">
    <source>
        <dbReference type="ARBA" id="ARBA00022763"/>
    </source>
</evidence>
<evidence type="ECO:0000256" key="6">
    <source>
        <dbReference type="ARBA" id="ARBA00022806"/>
    </source>
</evidence>
<evidence type="ECO:0000256" key="2">
    <source>
        <dbReference type="ARBA" id="ARBA00022490"/>
    </source>
</evidence>
<dbReference type="Pfam" id="PF21132">
    <property type="entry name" value="MFD_D3"/>
    <property type="match status" value="1"/>
</dbReference>
<dbReference type="InterPro" id="IPR005118">
    <property type="entry name" value="TRCF_C"/>
</dbReference>
<dbReference type="GO" id="GO:0000716">
    <property type="term" value="P:transcription-coupled nucleotide-excision repair, DNA damage recognition"/>
    <property type="evidence" value="ECO:0007669"/>
    <property type="project" value="UniProtKB-UniRule"/>
</dbReference>
<dbReference type="Pfam" id="PF03461">
    <property type="entry name" value="TRCF"/>
    <property type="match status" value="1"/>
</dbReference>
<protein>
    <recommendedName>
        <fullName evidence="12 13">Transcription-repair-coupling factor</fullName>
        <shortName evidence="13">TRCF</shortName>
        <ecNumber evidence="13">3.6.4.-</ecNumber>
    </recommendedName>
</protein>
<dbReference type="AlphaFoldDB" id="A0A5M8FQL6"/>
<dbReference type="InterPro" id="IPR001650">
    <property type="entry name" value="Helicase_C-like"/>
</dbReference>
<dbReference type="InterPro" id="IPR037235">
    <property type="entry name" value="TRCF-like_C_D7"/>
</dbReference>
<dbReference type="SMART" id="SM00487">
    <property type="entry name" value="DEXDc"/>
    <property type="match status" value="1"/>
</dbReference>
<dbReference type="SMART" id="SM00982">
    <property type="entry name" value="TRCF"/>
    <property type="match status" value="1"/>
</dbReference>
<dbReference type="InterPro" id="IPR048635">
    <property type="entry name" value="MFD_D3"/>
</dbReference>
<keyword evidence="3 13" id="KW-0547">Nucleotide-binding</keyword>
<dbReference type="OrthoDB" id="9804325at2"/>
<dbReference type="Gene3D" id="3.40.50.300">
    <property type="entry name" value="P-loop containing nucleotide triphosphate hydrolases"/>
    <property type="match status" value="2"/>
</dbReference>
<keyword evidence="4 13" id="KW-0227">DNA damage</keyword>
<dbReference type="Pfam" id="PF02559">
    <property type="entry name" value="CarD_TRCF_RID"/>
    <property type="match status" value="1"/>
</dbReference>
<dbReference type="Pfam" id="PF00271">
    <property type="entry name" value="Helicase_C"/>
    <property type="match status" value="1"/>
</dbReference>
<comment type="similarity">
    <text evidence="10 13">In the N-terminal section; belongs to the UvrB family.</text>
</comment>
<dbReference type="Gene3D" id="3.90.1150.50">
    <property type="entry name" value="Transcription-repair-coupling factor, D7 domain"/>
    <property type="match status" value="1"/>
</dbReference>
<evidence type="ECO:0000256" key="3">
    <source>
        <dbReference type="ARBA" id="ARBA00022741"/>
    </source>
</evidence>
<dbReference type="InterPro" id="IPR041471">
    <property type="entry name" value="UvrB_inter"/>
</dbReference>
<dbReference type="GO" id="GO:0005737">
    <property type="term" value="C:cytoplasm"/>
    <property type="evidence" value="ECO:0007669"/>
    <property type="project" value="UniProtKB-SubCell"/>
</dbReference>
<feature type="region of interest" description="Disordered" evidence="14">
    <location>
        <begin position="43"/>
        <end position="80"/>
    </location>
</feature>
<name>A0A5M8FQL6_9GAMM</name>
<dbReference type="Gene3D" id="2.40.10.170">
    <property type="match status" value="1"/>
</dbReference>
<dbReference type="GO" id="GO:0006355">
    <property type="term" value="P:regulation of DNA-templated transcription"/>
    <property type="evidence" value="ECO:0007669"/>
    <property type="project" value="UniProtKB-UniRule"/>
</dbReference>
<evidence type="ECO:0000256" key="5">
    <source>
        <dbReference type="ARBA" id="ARBA00022801"/>
    </source>
</evidence>